<evidence type="ECO:0000256" key="1">
    <source>
        <dbReference type="PIRNR" id="PIRNR019634"/>
    </source>
</evidence>
<evidence type="ECO:0000259" key="5">
    <source>
        <dbReference type="Pfam" id="PF08303"/>
    </source>
</evidence>
<dbReference type="GeneID" id="59340914"/>
<dbReference type="InterPro" id="IPR015965">
    <property type="entry name" value="tRNA_lig_PDEase"/>
</dbReference>
<dbReference type="Pfam" id="PF08303">
    <property type="entry name" value="tRNA_lig_kinase"/>
    <property type="match status" value="1"/>
</dbReference>
<evidence type="ECO:0000259" key="6">
    <source>
        <dbReference type="Pfam" id="PF09511"/>
    </source>
</evidence>
<name>A0A8H6TID6_9AGAR</name>
<dbReference type="GO" id="GO:0005634">
    <property type="term" value="C:nucleus"/>
    <property type="evidence" value="ECO:0007669"/>
    <property type="project" value="TreeGrafter"/>
</dbReference>
<dbReference type="EC" id="6.5.1.3" evidence="1"/>
<feature type="compositionally biased region" description="Basic and acidic residues" evidence="3">
    <location>
        <begin position="618"/>
        <end position="628"/>
    </location>
</feature>
<protein>
    <recommendedName>
        <fullName evidence="1">tRNA ligase</fullName>
        <ecNumber evidence="1">6.5.1.3</ecNumber>
    </recommendedName>
</protein>
<dbReference type="PANTHER" id="PTHR32004:SF1">
    <property type="entry name" value="TRNA LIGASE"/>
    <property type="match status" value="1"/>
</dbReference>
<dbReference type="InterPro" id="IPR027417">
    <property type="entry name" value="P-loop_NTPase"/>
</dbReference>
<dbReference type="RefSeq" id="XP_037226308.1">
    <property type="nucleotide sequence ID" value="XM_037358398.1"/>
</dbReference>
<dbReference type="GO" id="GO:0005524">
    <property type="term" value="F:ATP binding"/>
    <property type="evidence" value="ECO:0007669"/>
    <property type="project" value="UniProtKB-UniRule"/>
</dbReference>
<keyword evidence="1 7" id="KW-0436">Ligase</keyword>
<dbReference type="GO" id="GO:0003972">
    <property type="term" value="F:RNA ligase (ATP) activity"/>
    <property type="evidence" value="ECO:0007669"/>
    <property type="project" value="UniProtKB-UniRule"/>
</dbReference>
<comment type="caution">
    <text evidence="7">The sequence shown here is derived from an EMBL/GenBank/DDBJ whole genome shotgun (WGS) entry which is preliminary data.</text>
</comment>
<dbReference type="InterPro" id="IPR019039">
    <property type="entry name" value="T4-Rnl1-like_N"/>
</dbReference>
<dbReference type="EMBL" id="JACAZF010000001">
    <property type="protein sequence ID" value="KAF7316285.1"/>
    <property type="molecule type" value="Genomic_DNA"/>
</dbReference>
<evidence type="ECO:0000256" key="3">
    <source>
        <dbReference type="SAM" id="MobiDB-lite"/>
    </source>
</evidence>
<dbReference type="InterPro" id="IPR012387">
    <property type="entry name" value="Trl1_fun"/>
</dbReference>
<dbReference type="Proteomes" id="UP000636479">
    <property type="component" value="Unassembled WGS sequence"/>
</dbReference>
<evidence type="ECO:0000256" key="2">
    <source>
        <dbReference type="PIRSR" id="PIRSR019634-50"/>
    </source>
</evidence>
<keyword evidence="8" id="KW-1185">Reference proteome</keyword>
<comment type="catalytic activity">
    <reaction evidence="1">
        <text>ATP + (ribonucleotide)n-3'-hydroxyl + 5'-phospho-(ribonucleotide)m = (ribonucleotide)n+m + AMP + diphosphate.</text>
        <dbReference type="EC" id="6.5.1.3"/>
    </reaction>
</comment>
<accession>A0A8H6TID6</accession>
<dbReference type="PANTHER" id="PTHR32004">
    <property type="entry name" value="TRNA LIGASE"/>
    <property type="match status" value="1"/>
</dbReference>
<feature type="domain" description="T4 RNA ligase 1-like N-terminal" evidence="6">
    <location>
        <begin position="68"/>
        <end position="305"/>
    </location>
</feature>
<dbReference type="Pfam" id="PF08302">
    <property type="entry name" value="tRNA_lig_CPD"/>
    <property type="match status" value="1"/>
</dbReference>
<feature type="domain" description="tRNA ligase kinase" evidence="5">
    <location>
        <begin position="421"/>
        <end position="564"/>
    </location>
</feature>
<evidence type="ECO:0000313" key="7">
    <source>
        <dbReference type="EMBL" id="KAF7316285.1"/>
    </source>
</evidence>
<gene>
    <name evidence="7" type="ORF">MIND_00147200</name>
</gene>
<dbReference type="Gene3D" id="3.40.50.300">
    <property type="entry name" value="P-loop containing nucleotide triphosphate hydrolases"/>
    <property type="match status" value="1"/>
</dbReference>
<dbReference type="GO" id="GO:0006388">
    <property type="term" value="P:tRNA splicing, via endonucleolytic cleavage and ligation"/>
    <property type="evidence" value="ECO:0007669"/>
    <property type="project" value="UniProtKB-UniRule"/>
</dbReference>
<dbReference type="Pfam" id="PF09511">
    <property type="entry name" value="RNA_lig_T4_1"/>
    <property type="match status" value="1"/>
</dbReference>
<dbReference type="OrthoDB" id="276239at2759"/>
<proteinExistence type="inferred from homology"/>
<organism evidence="7 8">
    <name type="scientific">Mycena indigotica</name>
    <dbReference type="NCBI Taxonomy" id="2126181"/>
    <lineage>
        <taxon>Eukaryota</taxon>
        <taxon>Fungi</taxon>
        <taxon>Dikarya</taxon>
        <taxon>Basidiomycota</taxon>
        <taxon>Agaricomycotina</taxon>
        <taxon>Agaricomycetes</taxon>
        <taxon>Agaricomycetidae</taxon>
        <taxon>Agaricales</taxon>
        <taxon>Marasmiineae</taxon>
        <taxon>Mycenaceae</taxon>
        <taxon>Mycena</taxon>
    </lineage>
</organism>
<feature type="domain" description="tRNA ligase phosphodiesterase" evidence="4">
    <location>
        <begin position="593"/>
        <end position="807"/>
    </location>
</feature>
<dbReference type="GO" id="GO:0008081">
    <property type="term" value="F:phosphoric diester hydrolase activity"/>
    <property type="evidence" value="ECO:0007669"/>
    <property type="project" value="InterPro"/>
</dbReference>
<dbReference type="AlphaFoldDB" id="A0A8H6TID6"/>
<feature type="active site" description="N6-AMP-lysine intermediate" evidence="2">
    <location>
        <position position="119"/>
    </location>
</feature>
<dbReference type="GO" id="GO:0051730">
    <property type="term" value="F:GTP-dependent polyribonucleotide 5'-hydroxyl-kinase activity"/>
    <property type="evidence" value="ECO:0007669"/>
    <property type="project" value="InterPro"/>
</dbReference>
<dbReference type="InterPro" id="IPR015966">
    <property type="entry name" value="tRNA_lig_kin_fungi"/>
</dbReference>
<sequence length="843" mass="93295">MSTSAAARPIVPEDSALVARLHEISAKKPKLIKSSLYDAPADPQIKVRSWKMDEFRYYDVPSPFPTLARGIFTVELPKEKAYRIVARGYDKFFNIGEVPWTTWDALEAHTAGPYTLSLKSNGCIIFIAALTPEKLLITSKHSIGPLAGQDLSHAEVGEQWIHRYLKQKGKTEADLAGKLWENNWTAIAELCDDSFEEHVLAYPPDKTGLHLHGLNITTKDFCTLPQETVDEFAAEWGFIRTASIELLSIAEVRKFTDEVGKTGAWNGEAIEGFVVRTHIASTPGKAPYAPGSTFFFKVKYDEPYLMYRDWREITKALLRHHEDAKKGKGIGMSENALPKGRMRRPETKVYVRWAIADISRNFAPWAEYTKSKGIVATRERFLTWFKSPEGVALLEAAKANNLPPAAPIIRQDVQAPFGKTIIVPVAIPGCGKTAVSVALAHIFGFGHTQSDDVKAKRAAPIFIKNVTNLLKTHDVVIADKNNHLKQHRAALRFTGYNPRIRLLALNWSLENTTHADVHRLCGSRIAARGANHQSLRPSEDMGHEKVIWMFINQTEPLVPDEVDDIVDMSLEDDFESAVQRAVSGVVRVLGLPVPDADKIAEGVAKARGYSVGGGATTAKDKGKEKEKNPQPPAQTKDQLAQKKGKPPRYYGLLPEVDLTGLLAGAVEKEPSAAAFYGHLVKEKRVATRPHVTLVHSKALQEPGAKELWERCAALNPSPAFTCKLGHLVWNDRVMVVTVDDVMVEKEASTGQVGAEFVTRLPQEVRDRLHVTVGTRTSSIMPVEGKALVEAWRAGKTNGVKSIALEGRLRCHFCNRQPMRTRQPKVNSPPFCPMLRVLAAAHGS</sequence>
<dbReference type="PIRSF" id="PIRSF019634">
    <property type="entry name" value="tRNA_lig_yeast"/>
    <property type="match status" value="1"/>
</dbReference>
<evidence type="ECO:0000259" key="4">
    <source>
        <dbReference type="Pfam" id="PF08302"/>
    </source>
</evidence>
<evidence type="ECO:0000313" key="8">
    <source>
        <dbReference type="Proteomes" id="UP000636479"/>
    </source>
</evidence>
<comment type="similarity">
    <text evidence="1">Belongs to the TRL1 family.</text>
</comment>
<reference evidence="7" key="1">
    <citation type="submission" date="2020-05" db="EMBL/GenBank/DDBJ databases">
        <title>Mycena genomes resolve the evolution of fungal bioluminescence.</title>
        <authorList>
            <person name="Tsai I.J."/>
        </authorList>
    </citation>
    <scope>NUCLEOTIDE SEQUENCE</scope>
    <source>
        <strain evidence="7">171206Taipei</strain>
    </source>
</reference>
<keyword evidence="1" id="KW-0819">tRNA processing</keyword>
<feature type="region of interest" description="Disordered" evidence="3">
    <location>
        <begin position="610"/>
        <end position="644"/>
    </location>
</feature>